<dbReference type="AlphaFoldDB" id="A0A9D9GT29"/>
<organism evidence="1 2">
    <name type="scientific">Candidatus Avisuccinivibrio stercorigallinarum</name>
    <dbReference type="NCBI Taxonomy" id="2840704"/>
    <lineage>
        <taxon>Bacteria</taxon>
        <taxon>Pseudomonadati</taxon>
        <taxon>Pseudomonadota</taxon>
        <taxon>Gammaproteobacteria</taxon>
        <taxon>Aeromonadales</taxon>
        <taxon>Succinivibrionaceae</taxon>
        <taxon>Succinivibrionaceae incertae sedis</taxon>
        <taxon>Candidatus Avisuccinivibrio</taxon>
    </lineage>
</organism>
<sequence length="612" mass="67474">MQREFLDYYRDNLQYLRELSQEFAAEFPKVAQRLILDEVSCKDPFVERLLEGTAFLCARVEKRLDDGYPRLLEQLLSMCAPFMLLPRPALGLARPAEARLAAMPAGSLQAAAGMRWKGRSELSKSELSFSLVCDSTLHALRIQDCTYLPACQEFAHYAGHSALRLQLSALGRCSLNEIDLSALDLCLNLSDADASALSELLIENLQGALVRLPGGQVQELKLQADFTLLERGSPLLAQFVRAMPGQAALWLWLSYPQLFKFVTLRGLHQASFDPGCTQAELFLFFEHCENPVAGQLSGDSLQLNVLPLINLFSRRISRQELSLTYEYHLSAERSAPLDFEICALRELELIDAYNQVQLTLLPFFASGLGSGSGGMNGTGSGENFFAEHKRLRRSSGGSTRLRSSYLKSETYAALSGPDFAALAGKKLEIGGLAWCCNADLPVFCSRGAALEAVSEPKLGALTLLQPFSTPLPAQILSGREDDYQALAGILLQAAPFLTGSSEECCAMLRRLTQSFSPRPADESAQIARSVLKLESREQTFRRTEHGCVYFERGCALDLTISERALAGTGFYVFARLISELVFSLVPLNLPLNITLYSPERGRICTWTSLKSS</sequence>
<dbReference type="Proteomes" id="UP000823631">
    <property type="component" value="Unassembled WGS sequence"/>
</dbReference>
<reference evidence="1" key="2">
    <citation type="journal article" date="2021" name="PeerJ">
        <title>Extensive microbial diversity within the chicken gut microbiome revealed by metagenomics and culture.</title>
        <authorList>
            <person name="Gilroy R."/>
            <person name="Ravi A."/>
            <person name="Getino M."/>
            <person name="Pursley I."/>
            <person name="Horton D.L."/>
            <person name="Alikhan N.F."/>
            <person name="Baker D."/>
            <person name="Gharbi K."/>
            <person name="Hall N."/>
            <person name="Watson M."/>
            <person name="Adriaenssens E.M."/>
            <person name="Foster-Nyarko E."/>
            <person name="Jarju S."/>
            <person name="Secka A."/>
            <person name="Antonio M."/>
            <person name="Oren A."/>
            <person name="Chaudhuri R.R."/>
            <person name="La Ragione R."/>
            <person name="Hildebrand F."/>
            <person name="Pallen M.J."/>
        </authorList>
    </citation>
    <scope>NUCLEOTIDE SEQUENCE</scope>
    <source>
        <strain evidence="1">17213</strain>
    </source>
</reference>
<proteinExistence type="predicted"/>
<comment type="caution">
    <text evidence="1">The sequence shown here is derived from an EMBL/GenBank/DDBJ whole genome shotgun (WGS) entry which is preliminary data.</text>
</comment>
<dbReference type="PANTHER" id="PTHR35370:SF1">
    <property type="entry name" value="TYPE VI SECRETION SYSTEM COMPONENT TSSF1"/>
    <property type="match status" value="1"/>
</dbReference>
<dbReference type="InterPro" id="IPR010272">
    <property type="entry name" value="T6SS_TssF"/>
</dbReference>
<accession>A0A9D9GT29</accession>
<evidence type="ECO:0000313" key="1">
    <source>
        <dbReference type="EMBL" id="MBO8415686.1"/>
    </source>
</evidence>
<gene>
    <name evidence="1" type="ORF">IAB19_04830</name>
</gene>
<name>A0A9D9GT29_9GAMM</name>
<dbReference type="PANTHER" id="PTHR35370">
    <property type="entry name" value="CYTOPLASMIC PROTEIN-RELATED-RELATED"/>
    <property type="match status" value="1"/>
</dbReference>
<evidence type="ECO:0000313" key="2">
    <source>
        <dbReference type="Proteomes" id="UP000823631"/>
    </source>
</evidence>
<protein>
    <submittedName>
        <fullName evidence="1">Type VI secretion system baseplate subunit TssF</fullName>
    </submittedName>
</protein>
<dbReference type="Pfam" id="PF05947">
    <property type="entry name" value="T6SS_TssF"/>
    <property type="match status" value="1"/>
</dbReference>
<reference evidence="1" key="1">
    <citation type="submission" date="2020-10" db="EMBL/GenBank/DDBJ databases">
        <authorList>
            <person name="Gilroy R."/>
        </authorList>
    </citation>
    <scope>NUCLEOTIDE SEQUENCE</scope>
    <source>
        <strain evidence="1">17213</strain>
    </source>
</reference>
<dbReference type="EMBL" id="JADINH010000103">
    <property type="protein sequence ID" value="MBO8415686.1"/>
    <property type="molecule type" value="Genomic_DNA"/>
</dbReference>